<reference evidence="2 3" key="1">
    <citation type="submission" date="2024-09" db="EMBL/GenBank/DDBJ databases">
        <authorList>
            <person name="Sun Q."/>
            <person name="Mori K."/>
        </authorList>
    </citation>
    <scope>NUCLEOTIDE SEQUENCE [LARGE SCALE GENOMIC DNA]</scope>
    <source>
        <strain evidence="2 3">CCM 7609</strain>
    </source>
</reference>
<name>A0ABV5FSP7_9MICC</name>
<feature type="compositionally biased region" description="Basic residues" evidence="1">
    <location>
        <begin position="32"/>
        <end position="41"/>
    </location>
</feature>
<evidence type="ECO:0000313" key="2">
    <source>
        <dbReference type="EMBL" id="MFB9069684.1"/>
    </source>
</evidence>
<accession>A0ABV5FSP7</accession>
<organism evidence="2 3">
    <name type="scientific">Citricoccus parietis</name>
    <dbReference type="NCBI Taxonomy" id="592307"/>
    <lineage>
        <taxon>Bacteria</taxon>
        <taxon>Bacillati</taxon>
        <taxon>Actinomycetota</taxon>
        <taxon>Actinomycetes</taxon>
        <taxon>Micrococcales</taxon>
        <taxon>Micrococcaceae</taxon>
        <taxon>Citricoccus</taxon>
    </lineage>
</organism>
<protein>
    <submittedName>
        <fullName evidence="2">Uncharacterized protein</fullName>
    </submittedName>
</protein>
<feature type="region of interest" description="Disordered" evidence="1">
    <location>
        <begin position="1"/>
        <end position="59"/>
    </location>
</feature>
<dbReference type="EMBL" id="JBHMFI010000001">
    <property type="protein sequence ID" value="MFB9069684.1"/>
    <property type="molecule type" value="Genomic_DNA"/>
</dbReference>
<comment type="caution">
    <text evidence="2">The sequence shown here is derived from an EMBL/GenBank/DDBJ whole genome shotgun (WGS) entry which is preliminary data.</text>
</comment>
<keyword evidence="3" id="KW-1185">Reference proteome</keyword>
<evidence type="ECO:0000256" key="1">
    <source>
        <dbReference type="SAM" id="MobiDB-lite"/>
    </source>
</evidence>
<gene>
    <name evidence="2" type="ORF">ACFFX0_00075</name>
</gene>
<evidence type="ECO:0000313" key="3">
    <source>
        <dbReference type="Proteomes" id="UP001589575"/>
    </source>
</evidence>
<feature type="compositionally biased region" description="Basic and acidic residues" evidence="1">
    <location>
        <begin position="42"/>
        <end position="53"/>
    </location>
</feature>
<proteinExistence type="predicted"/>
<sequence>MRQDPSQGGGPLQVLWIPGDLLRGGSGDRSRFARGHPRIQRRGQDHPAADARRGGPAGP</sequence>
<dbReference type="Proteomes" id="UP001589575">
    <property type="component" value="Unassembled WGS sequence"/>
</dbReference>